<evidence type="ECO:0000313" key="7">
    <source>
        <dbReference type="EMBL" id="AXK40882.1"/>
    </source>
</evidence>
<dbReference type="PANTHER" id="PTHR30086">
    <property type="entry name" value="ARGININE EXPORTER PROTEIN ARGO"/>
    <property type="match status" value="1"/>
</dbReference>
<dbReference type="KEGG" id="ccah:DWG20_11670"/>
<reference evidence="7 8" key="1">
    <citation type="submission" date="2018-07" db="EMBL/GenBank/DDBJ databases">
        <title>Crenobacter cavernae sp. nov., isolated from a karst cave.</title>
        <authorList>
            <person name="Zhu H."/>
        </authorList>
    </citation>
    <scope>NUCLEOTIDE SEQUENCE [LARGE SCALE GENOMIC DNA]</scope>
    <source>
        <strain evidence="7 8">K1W11S-77</strain>
    </source>
</reference>
<feature type="transmembrane region" description="Helical" evidence="6">
    <location>
        <begin position="183"/>
        <end position="205"/>
    </location>
</feature>
<dbReference type="Proteomes" id="UP000254537">
    <property type="component" value="Chromosome"/>
</dbReference>
<feature type="transmembrane region" description="Helical" evidence="6">
    <location>
        <begin position="6"/>
        <end position="29"/>
    </location>
</feature>
<dbReference type="PANTHER" id="PTHR30086:SF20">
    <property type="entry name" value="ARGININE EXPORTER PROTEIN ARGO-RELATED"/>
    <property type="match status" value="1"/>
</dbReference>
<keyword evidence="2" id="KW-1003">Cell membrane</keyword>
<feature type="transmembrane region" description="Helical" evidence="6">
    <location>
        <begin position="41"/>
        <end position="64"/>
    </location>
</feature>
<feature type="transmembrane region" description="Helical" evidence="6">
    <location>
        <begin position="111"/>
        <end position="128"/>
    </location>
</feature>
<sequence>MMDFAVYLSALGITASQIVGIGPQNAFVIRQGIGRSHILPIVAICIACDILLISAGVLGMGGWISGHPLLMRWVVWLGAAFIAWLGVKSLRSAFTPKKLDSAGEVEREKRTAVRSILVVTLLNPYVWLDTVVLIGSVSSVYGAAGKLSFILGAASASCLWFLGIGLGAGRLAPWFESEKSWRVLDGVIAAVMFFTATLLVVNFGLPG</sequence>
<evidence type="ECO:0000256" key="2">
    <source>
        <dbReference type="ARBA" id="ARBA00022475"/>
    </source>
</evidence>
<feature type="transmembrane region" description="Helical" evidence="6">
    <location>
        <begin position="70"/>
        <end position="90"/>
    </location>
</feature>
<evidence type="ECO:0000256" key="1">
    <source>
        <dbReference type="ARBA" id="ARBA00004651"/>
    </source>
</evidence>
<proteinExistence type="predicted"/>
<dbReference type="OrthoDB" id="5638726at2"/>
<evidence type="ECO:0000256" key="5">
    <source>
        <dbReference type="ARBA" id="ARBA00023136"/>
    </source>
</evidence>
<gene>
    <name evidence="7" type="ORF">DWG20_11670</name>
</gene>
<keyword evidence="5 6" id="KW-0472">Membrane</keyword>
<organism evidence="7 8">
    <name type="scientific">Crenobacter cavernae</name>
    <dbReference type="NCBI Taxonomy" id="2290923"/>
    <lineage>
        <taxon>Bacteria</taxon>
        <taxon>Pseudomonadati</taxon>
        <taxon>Pseudomonadota</taxon>
        <taxon>Betaproteobacteria</taxon>
        <taxon>Neisseriales</taxon>
        <taxon>Neisseriaceae</taxon>
        <taxon>Crenobacter</taxon>
    </lineage>
</organism>
<comment type="subcellular location">
    <subcellularLocation>
        <location evidence="1">Cell membrane</location>
        <topology evidence="1">Multi-pass membrane protein</topology>
    </subcellularLocation>
</comment>
<evidence type="ECO:0000313" key="8">
    <source>
        <dbReference type="Proteomes" id="UP000254537"/>
    </source>
</evidence>
<dbReference type="InterPro" id="IPR001123">
    <property type="entry name" value="LeuE-type"/>
</dbReference>
<name>A0A345YAD0_9NEIS</name>
<dbReference type="GO" id="GO:0005886">
    <property type="term" value="C:plasma membrane"/>
    <property type="evidence" value="ECO:0007669"/>
    <property type="project" value="UniProtKB-SubCell"/>
</dbReference>
<evidence type="ECO:0000256" key="6">
    <source>
        <dbReference type="SAM" id="Phobius"/>
    </source>
</evidence>
<protein>
    <submittedName>
        <fullName evidence="7">Amino acid transporter</fullName>
    </submittedName>
</protein>
<evidence type="ECO:0000256" key="4">
    <source>
        <dbReference type="ARBA" id="ARBA00022989"/>
    </source>
</evidence>
<dbReference type="EMBL" id="CP031337">
    <property type="protein sequence ID" value="AXK40882.1"/>
    <property type="molecule type" value="Genomic_DNA"/>
</dbReference>
<keyword evidence="4 6" id="KW-1133">Transmembrane helix</keyword>
<evidence type="ECO:0000256" key="3">
    <source>
        <dbReference type="ARBA" id="ARBA00022692"/>
    </source>
</evidence>
<dbReference type="AlphaFoldDB" id="A0A345YAD0"/>
<feature type="transmembrane region" description="Helical" evidence="6">
    <location>
        <begin position="148"/>
        <end position="171"/>
    </location>
</feature>
<dbReference type="Pfam" id="PF01810">
    <property type="entry name" value="LysE"/>
    <property type="match status" value="1"/>
</dbReference>
<dbReference type="GO" id="GO:0015171">
    <property type="term" value="F:amino acid transmembrane transporter activity"/>
    <property type="evidence" value="ECO:0007669"/>
    <property type="project" value="TreeGrafter"/>
</dbReference>
<keyword evidence="3 6" id="KW-0812">Transmembrane</keyword>
<accession>A0A345YAD0</accession>